<evidence type="ECO:0000256" key="4">
    <source>
        <dbReference type="ARBA" id="ARBA00022692"/>
    </source>
</evidence>
<evidence type="ECO:0000256" key="7">
    <source>
        <dbReference type="RuleBase" id="RU000389"/>
    </source>
</evidence>
<name>A0A5C5WUN5_9BACT</name>
<evidence type="ECO:0000256" key="3">
    <source>
        <dbReference type="ARBA" id="ARBA00022481"/>
    </source>
</evidence>
<feature type="transmembrane region" description="Helical" evidence="8">
    <location>
        <begin position="21"/>
        <end position="41"/>
    </location>
</feature>
<comment type="subcellular location">
    <subcellularLocation>
        <location evidence="1">Membrane</location>
        <topology evidence="1">Single-pass membrane protein</topology>
    </subcellularLocation>
</comment>
<keyword evidence="7" id="KW-0281">Fimbrium</keyword>
<dbReference type="GO" id="GO:0009289">
    <property type="term" value="C:pilus"/>
    <property type="evidence" value="ECO:0007669"/>
    <property type="project" value="InterPro"/>
</dbReference>
<protein>
    <submittedName>
        <fullName evidence="9">Type II secretion system protein G</fullName>
    </submittedName>
</protein>
<dbReference type="Proteomes" id="UP000316598">
    <property type="component" value="Unassembled WGS sequence"/>
</dbReference>
<accession>A0A5C5WUN5</accession>
<comment type="caution">
    <text evidence="9">The sequence shown here is derived from an EMBL/GenBank/DDBJ whole genome shotgun (WGS) entry which is preliminary data.</text>
</comment>
<dbReference type="Pfam" id="PF00114">
    <property type="entry name" value="Pilin"/>
    <property type="match status" value="1"/>
</dbReference>
<dbReference type="PANTHER" id="PTHR30093">
    <property type="entry name" value="GENERAL SECRETION PATHWAY PROTEIN G"/>
    <property type="match status" value="1"/>
</dbReference>
<sequence length="153" mass="16335">MASIALNSPSEPRAARTRKGFSLVELSVVVIIIGVLAAFGVPRLLQNVERSKASEAYNYLAAVRTAQERYYARQGTYAADFADLDMTQSAPTYFDNPTTFTASGGGDLETSWQLTLTRAGASSGYGAYTVTFNQDGFDSANSDIPAAINPSQT</sequence>
<dbReference type="InterPro" id="IPR045584">
    <property type="entry name" value="Pilin-like"/>
</dbReference>
<comment type="similarity">
    <text evidence="2 7">Belongs to the N-Me-Phe pilin family.</text>
</comment>
<evidence type="ECO:0000256" key="6">
    <source>
        <dbReference type="ARBA" id="ARBA00023136"/>
    </source>
</evidence>
<dbReference type="SUPFAM" id="SSF54523">
    <property type="entry name" value="Pili subunits"/>
    <property type="match status" value="1"/>
</dbReference>
<dbReference type="GO" id="GO:0007155">
    <property type="term" value="P:cell adhesion"/>
    <property type="evidence" value="ECO:0007669"/>
    <property type="project" value="InterPro"/>
</dbReference>
<dbReference type="PANTHER" id="PTHR30093:SF44">
    <property type="entry name" value="TYPE II SECRETION SYSTEM CORE PROTEIN G"/>
    <property type="match status" value="1"/>
</dbReference>
<dbReference type="OrthoDB" id="291647at2"/>
<evidence type="ECO:0000313" key="10">
    <source>
        <dbReference type="Proteomes" id="UP000316598"/>
    </source>
</evidence>
<evidence type="ECO:0000256" key="2">
    <source>
        <dbReference type="ARBA" id="ARBA00005233"/>
    </source>
</evidence>
<dbReference type="Gene3D" id="3.30.700.10">
    <property type="entry name" value="Glycoprotein, Type 4 Pilin"/>
    <property type="match status" value="1"/>
</dbReference>
<gene>
    <name evidence="9" type="primary">epsG</name>
    <name evidence="9" type="ORF">Pla22_19120</name>
</gene>
<dbReference type="InterPro" id="IPR012902">
    <property type="entry name" value="N_methyl_site"/>
</dbReference>
<evidence type="ECO:0000256" key="1">
    <source>
        <dbReference type="ARBA" id="ARBA00004167"/>
    </source>
</evidence>
<organism evidence="9 10">
    <name type="scientific">Rubripirellula amarantea</name>
    <dbReference type="NCBI Taxonomy" id="2527999"/>
    <lineage>
        <taxon>Bacteria</taxon>
        <taxon>Pseudomonadati</taxon>
        <taxon>Planctomycetota</taxon>
        <taxon>Planctomycetia</taxon>
        <taxon>Pirellulales</taxon>
        <taxon>Pirellulaceae</taxon>
        <taxon>Rubripirellula</taxon>
    </lineage>
</organism>
<dbReference type="AlphaFoldDB" id="A0A5C5WUN5"/>
<dbReference type="InterPro" id="IPR001082">
    <property type="entry name" value="Pilin"/>
</dbReference>
<evidence type="ECO:0000256" key="5">
    <source>
        <dbReference type="ARBA" id="ARBA00022989"/>
    </source>
</evidence>
<dbReference type="PROSITE" id="PS00409">
    <property type="entry name" value="PROKAR_NTER_METHYL"/>
    <property type="match status" value="1"/>
</dbReference>
<dbReference type="NCBIfam" id="TIGR02532">
    <property type="entry name" value="IV_pilin_GFxxxE"/>
    <property type="match status" value="1"/>
</dbReference>
<proteinExistence type="inferred from homology"/>
<reference evidence="9 10" key="1">
    <citation type="submission" date="2019-02" db="EMBL/GenBank/DDBJ databases">
        <title>Deep-cultivation of Planctomycetes and their phenomic and genomic characterization uncovers novel biology.</title>
        <authorList>
            <person name="Wiegand S."/>
            <person name="Jogler M."/>
            <person name="Boedeker C."/>
            <person name="Pinto D."/>
            <person name="Vollmers J."/>
            <person name="Rivas-Marin E."/>
            <person name="Kohn T."/>
            <person name="Peeters S.H."/>
            <person name="Heuer A."/>
            <person name="Rast P."/>
            <person name="Oberbeckmann S."/>
            <person name="Bunk B."/>
            <person name="Jeske O."/>
            <person name="Meyerdierks A."/>
            <person name="Storesund J.E."/>
            <person name="Kallscheuer N."/>
            <person name="Luecker S."/>
            <person name="Lage O.M."/>
            <person name="Pohl T."/>
            <person name="Merkel B.J."/>
            <person name="Hornburger P."/>
            <person name="Mueller R.-W."/>
            <person name="Bruemmer F."/>
            <person name="Labrenz M."/>
            <person name="Spormann A.M."/>
            <person name="Op Den Camp H."/>
            <person name="Overmann J."/>
            <person name="Amann R."/>
            <person name="Jetten M.S.M."/>
            <person name="Mascher T."/>
            <person name="Medema M.H."/>
            <person name="Devos D.P."/>
            <person name="Kaster A.-K."/>
            <person name="Ovreas L."/>
            <person name="Rohde M."/>
            <person name="Galperin M.Y."/>
            <person name="Jogler C."/>
        </authorList>
    </citation>
    <scope>NUCLEOTIDE SEQUENCE [LARGE SCALE GENOMIC DNA]</scope>
    <source>
        <strain evidence="9 10">Pla22</strain>
    </source>
</reference>
<dbReference type="GO" id="GO:0016020">
    <property type="term" value="C:membrane"/>
    <property type="evidence" value="ECO:0007669"/>
    <property type="project" value="UniProtKB-SubCell"/>
</dbReference>
<keyword evidence="6 8" id="KW-0472">Membrane</keyword>
<keyword evidence="10" id="KW-1185">Reference proteome</keyword>
<dbReference type="Pfam" id="PF07963">
    <property type="entry name" value="N_methyl"/>
    <property type="match status" value="1"/>
</dbReference>
<dbReference type="EMBL" id="SJPI01000001">
    <property type="protein sequence ID" value="TWT54270.1"/>
    <property type="molecule type" value="Genomic_DNA"/>
</dbReference>
<keyword evidence="3" id="KW-0488">Methylation</keyword>
<dbReference type="RefSeq" id="WP_146514343.1">
    <property type="nucleotide sequence ID" value="NZ_SJPI01000001.1"/>
</dbReference>
<evidence type="ECO:0000256" key="8">
    <source>
        <dbReference type="SAM" id="Phobius"/>
    </source>
</evidence>
<evidence type="ECO:0000313" key="9">
    <source>
        <dbReference type="EMBL" id="TWT54270.1"/>
    </source>
</evidence>
<keyword evidence="5 8" id="KW-1133">Transmembrane helix</keyword>
<keyword evidence="4 8" id="KW-0812">Transmembrane</keyword>